<keyword evidence="2" id="KW-1185">Reference proteome</keyword>
<reference evidence="1 2" key="1">
    <citation type="journal article" date="2019" name="Nat. Ecol. Evol.">
        <title>Megaphylogeny resolves global patterns of mushroom evolution.</title>
        <authorList>
            <person name="Varga T."/>
            <person name="Krizsan K."/>
            <person name="Foldi C."/>
            <person name="Dima B."/>
            <person name="Sanchez-Garcia M."/>
            <person name="Sanchez-Ramirez S."/>
            <person name="Szollosi G.J."/>
            <person name="Szarkandi J.G."/>
            <person name="Papp V."/>
            <person name="Albert L."/>
            <person name="Andreopoulos W."/>
            <person name="Angelini C."/>
            <person name="Antonin V."/>
            <person name="Barry K.W."/>
            <person name="Bougher N.L."/>
            <person name="Buchanan P."/>
            <person name="Buyck B."/>
            <person name="Bense V."/>
            <person name="Catcheside P."/>
            <person name="Chovatia M."/>
            <person name="Cooper J."/>
            <person name="Damon W."/>
            <person name="Desjardin D."/>
            <person name="Finy P."/>
            <person name="Geml J."/>
            <person name="Haridas S."/>
            <person name="Hughes K."/>
            <person name="Justo A."/>
            <person name="Karasinski D."/>
            <person name="Kautmanova I."/>
            <person name="Kiss B."/>
            <person name="Kocsube S."/>
            <person name="Kotiranta H."/>
            <person name="LaButti K.M."/>
            <person name="Lechner B.E."/>
            <person name="Liimatainen K."/>
            <person name="Lipzen A."/>
            <person name="Lukacs Z."/>
            <person name="Mihaltcheva S."/>
            <person name="Morgado L.N."/>
            <person name="Niskanen T."/>
            <person name="Noordeloos M.E."/>
            <person name="Ohm R.A."/>
            <person name="Ortiz-Santana B."/>
            <person name="Ovrebo C."/>
            <person name="Racz N."/>
            <person name="Riley R."/>
            <person name="Savchenko A."/>
            <person name="Shiryaev A."/>
            <person name="Soop K."/>
            <person name="Spirin V."/>
            <person name="Szebenyi C."/>
            <person name="Tomsovsky M."/>
            <person name="Tulloss R.E."/>
            <person name="Uehling J."/>
            <person name="Grigoriev I.V."/>
            <person name="Vagvolgyi C."/>
            <person name="Papp T."/>
            <person name="Martin F.M."/>
            <person name="Miettinen O."/>
            <person name="Hibbett D.S."/>
            <person name="Nagy L.G."/>
        </authorList>
    </citation>
    <scope>NUCLEOTIDE SEQUENCE [LARGE SCALE GENOMIC DNA]</scope>
    <source>
        <strain evidence="1 2">NL-1719</strain>
    </source>
</reference>
<sequence length="352" mass="40343">MDQWGDFSVTKIATSVVLALLISFMFWKITYFPFPQKVLRRVPGISLLSSGQMIIPPFVIKPKRNMSPELIPNLPTELLELIFKQTTWDALKACSLVCRRWNDLTRSWPIFPDLTFVLDNRYQREKRDGSQIVLHHRSTLRPRRVTLVCNSLPYVTGIALMNGGWFQEVRFSSIYSLRLRGVLTEKMKWASASLVFYIIELDLGLQFFESVHSLFHLISSFEVLETLRIACRSPWPATSQFQAQHCVPQGRISPLLRSLYFGGNSAFLFPYFATWFSLVGGLHRQSRSLSSLSAQFPPYIHFGCSSPPSQGPYNPYTSPSPFTYRYHSGTLTSPSFLIQSVHNQATSHDCRR</sequence>
<name>A0ACD3B423_9AGAR</name>
<evidence type="ECO:0000313" key="2">
    <source>
        <dbReference type="Proteomes" id="UP000308600"/>
    </source>
</evidence>
<organism evidence="1 2">
    <name type="scientific">Pluteus cervinus</name>
    <dbReference type="NCBI Taxonomy" id="181527"/>
    <lineage>
        <taxon>Eukaryota</taxon>
        <taxon>Fungi</taxon>
        <taxon>Dikarya</taxon>
        <taxon>Basidiomycota</taxon>
        <taxon>Agaricomycotina</taxon>
        <taxon>Agaricomycetes</taxon>
        <taxon>Agaricomycetidae</taxon>
        <taxon>Agaricales</taxon>
        <taxon>Pluteineae</taxon>
        <taxon>Pluteaceae</taxon>
        <taxon>Pluteus</taxon>
    </lineage>
</organism>
<accession>A0ACD3B423</accession>
<dbReference type="EMBL" id="ML208281">
    <property type="protein sequence ID" value="TFK72823.1"/>
    <property type="molecule type" value="Genomic_DNA"/>
</dbReference>
<evidence type="ECO:0000313" key="1">
    <source>
        <dbReference type="EMBL" id="TFK72823.1"/>
    </source>
</evidence>
<protein>
    <submittedName>
        <fullName evidence="1">Uncharacterized protein</fullName>
    </submittedName>
</protein>
<proteinExistence type="predicted"/>
<gene>
    <name evidence="1" type="ORF">BDN72DRAFT_835700</name>
</gene>
<dbReference type="Proteomes" id="UP000308600">
    <property type="component" value="Unassembled WGS sequence"/>
</dbReference>